<dbReference type="Proteomes" id="UP001519460">
    <property type="component" value="Unassembled WGS sequence"/>
</dbReference>
<comment type="caution">
    <text evidence="1">The sequence shown here is derived from an EMBL/GenBank/DDBJ whole genome shotgun (WGS) entry which is preliminary data.</text>
</comment>
<accession>A0ABD0LQH7</accession>
<organism evidence="1 2">
    <name type="scientific">Batillaria attramentaria</name>
    <dbReference type="NCBI Taxonomy" id="370345"/>
    <lineage>
        <taxon>Eukaryota</taxon>
        <taxon>Metazoa</taxon>
        <taxon>Spiralia</taxon>
        <taxon>Lophotrochozoa</taxon>
        <taxon>Mollusca</taxon>
        <taxon>Gastropoda</taxon>
        <taxon>Caenogastropoda</taxon>
        <taxon>Sorbeoconcha</taxon>
        <taxon>Cerithioidea</taxon>
        <taxon>Batillariidae</taxon>
        <taxon>Batillaria</taxon>
    </lineage>
</organism>
<gene>
    <name evidence="1" type="ORF">BaRGS_00007195</name>
</gene>
<evidence type="ECO:0000313" key="1">
    <source>
        <dbReference type="EMBL" id="KAK7501764.1"/>
    </source>
</evidence>
<protein>
    <submittedName>
        <fullName evidence="1">Uncharacterized protein</fullName>
    </submittedName>
</protein>
<reference evidence="1 2" key="1">
    <citation type="journal article" date="2023" name="Sci. Data">
        <title>Genome assembly of the Korean intertidal mud-creeper Batillaria attramentaria.</title>
        <authorList>
            <person name="Patra A.K."/>
            <person name="Ho P.T."/>
            <person name="Jun S."/>
            <person name="Lee S.J."/>
            <person name="Kim Y."/>
            <person name="Won Y.J."/>
        </authorList>
    </citation>
    <scope>NUCLEOTIDE SEQUENCE [LARGE SCALE GENOMIC DNA]</scope>
    <source>
        <strain evidence="1">Wonlab-2016</strain>
    </source>
</reference>
<keyword evidence="2" id="KW-1185">Reference proteome</keyword>
<evidence type="ECO:0000313" key="2">
    <source>
        <dbReference type="Proteomes" id="UP001519460"/>
    </source>
</evidence>
<proteinExistence type="predicted"/>
<name>A0ABD0LQH7_9CAEN</name>
<dbReference type="EMBL" id="JACVVK020000030">
    <property type="protein sequence ID" value="KAK7501764.1"/>
    <property type="molecule type" value="Genomic_DNA"/>
</dbReference>
<sequence>MDWDLISNYCLRRTCSQACHGRPLKSVGGVCRCHFHASDHSQSREEMSSRQVRVIARASPVQQASGTCTRAPHFTLQLGAAAQTQCIGDRRHFVEIVMATPEVRFRCCGSNKTC</sequence>
<dbReference type="AlphaFoldDB" id="A0ABD0LQH7"/>